<accession>A0A9N7W3J2</accession>
<dbReference type="Proteomes" id="UP001153269">
    <property type="component" value="Unassembled WGS sequence"/>
</dbReference>
<name>A0A9N7W3J2_PLEPL</name>
<protein>
    <submittedName>
        <fullName evidence="2">Uncharacterized protein</fullName>
    </submittedName>
</protein>
<evidence type="ECO:0000256" key="1">
    <source>
        <dbReference type="SAM" id="MobiDB-lite"/>
    </source>
</evidence>
<sequence>MSFPQMACDWPQSHRFTRRQRGGDDLTLKATEHNTLTHFSIYTMMVGCHTAVEWIIFYQGGGLMKLLLLQISLGDAAGHKEPRGLGASQAESPPLLSRPHDTELMTLHPLFRVFPAREFITTFQSAASGNLLHGAACSPQHRVEPRRPGEFRSSELHLEQLAQQVALHLHFHRAPGRELSDFLRRVDSPKESPEREGLTVFYEQQVFTTPVAPLLLLRDHRFFSSPMRDTVTPWFPSAESPRGILIRRLNQLHRLLSGEAKEQRLLSEAPDV</sequence>
<keyword evidence="3" id="KW-1185">Reference proteome</keyword>
<comment type="caution">
    <text evidence="2">The sequence shown here is derived from an EMBL/GenBank/DDBJ whole genome shotgun (WGS) entry which is preliminary data.</text>
</comment>
<feature type="region of interest" description="Disordered" evidence="1">
    <location>
        <begin position="80"/>
        <end position="99"/>
    </location>
</feature>
<proteinExistence type="predicted"/>
<organism evidence="2 3">
    <name type="scientific">Pleuronectes platessa</name>
    <name type="common">European plaice</name>
    <dbReference type="NCBI Taxonomy" id="8262"/>
    <lineage>
        <taxon>Eukaryota</taxon>
        <taxon>Metazoa</taxon>
        <taxon>Chordata</taxon>
        <taxon>Craniata</taxon>
        <taxon>Vertebrata</taxon>
        <taxon>Euteleostomi</taxon>
        <taxon>Actinopterygii</taxon>
        <taxon>Neopterygii</taxon>
        <taxon>Teleostei</taxon>
        <taxon>Neoteleostei</taxon>
        <taxon>Acanthomorphata</taxon>
        <taxon>Carangaria</taxon>
        <taxon>Pleuronectiformes</taxon>
        <taxon>Pleuronectoidei</taxon>
        <taxon>Pleuronectidae</taxon>
        <taxon>Pleuronectes</taxon>
    </lineage>
</organism>
<dbReference type="EMBL" id="CADEAL010004435">
    <property type="protein sequence ID" value="CAB1459505.1"/>
    <property type="molecule type" value="Genomic_DNA"/>
</dbReference>
<dbReference type="AlphaFoldDB" id="A0A9N7W3J2"/>
<reference evidence="2" key="1">
    <citation type="submission" date="2020-03" db="EMBL/GenBank/DDBJ databases">
        <authorList>
            <person name="Weist P."/>
        </authorList>
    </citation>
    <scope>NUCLEOTIDE SEQUENCE</scope>
</reference>
<gene>
    <name evidence="2" type="ORF">PLEPLA_LOCUS47342</name>
</gene>
<evidence type="ECO:0000313" key="3">
    <source>
        <dbReference type="Proteomes" id="UP001153269"/>
    </source>
</evidence>
<evidence type="ECO:0000313" key="2">
    <source>
        <dbReference type="EMBL" id="CAB1459505.1"/>
    </source>
</evidence>